<evidence type="ECO:0000313" key="2">
    <source>
        <dbReference type="EMBL" id="CAJ1923084.1"/>
    </source>
</evidence>
<dbReference type="AlphaFoldDB" id="A0AAD2FFX7"/>
<name>A0AAD2FFX7_9STRA</name>
<feature type="compositionally biased region" description="Low complexity" evidence="1">
    <location>
        <begin position="60"/>
        <end position="71"/>
    </location>
</feature>
<proteinExistence type="predicted"/>
<accession>A0AAD2FFX7</accession>
<protein>
    <submittedName>
        <fullName evidence="2">Uncharacterized protein</fullName>
    </submittedName>
</protein>
<feature type="region of interest" description="Disordered" evidence="1">
    <location>
        <begin position="51"/>
        <end position="71"/>
    </location>
</feature>
<dbReference type="Proteomes" id="UP001295423">
    <property type="component" value="Unassembled WGS sequence"/>
</dbReference>
<dbReference type="EMBL" id="CAKOGP040000002">
    <property type="protein sequence ID" value="CAJ1923084.1"/>
    <property type="molecule type" value="Genomic_DNA"/>
</dbReference>
<evidence type="ECO:0000313" key="3">
    <source>
        <dbReference type="Proteomes" id="UP001295423"/>
    </source>
</evidence>
<gene>
    <name evidence="2" type="ORF">CYCCA115_LOCUS1010</name>
</gene>
<reference evidence="2" key="1">
    <citation type="submission" date="2023-08" db="EMBL/GenBank/DDBJ databases">
        <authorList>
            <person name="Audoor S."/>
            <person name="Bilcke G."/>
        </authorList>
    </citation>
    <scope>NUCLEOTIDE SEQUENCE</scope>
</reference>
<keyword evidence="3" id="KW-1185">Reference proteome</keyword>
<sequence>MTIIVEREALLRVLTTEPSGTSSSSIGCGNTCIHSDGEYVLVDSIPKPLSTVEKSQVGPTSDDQSTCSLSTDDSLSSGSCHSLERRVTFAETLISDEWTRPRTPRDQVLSLFYSTEDTQRFRQEYRLERKVLSELLLDADFVDSEDVSKLISTSSDPQSGRHGISRVVVMHNHKLETFCNPKQEEPLSGDFFDNDSFWSGSLTWY</sequence>
<evidence type="ECO:0000256" key="1">
    <source>
        <dbReference type="SAM" id="MobiDB-lite"/>
    </source>
</evidence>
<dbReference type="PROSITE" id="PS51257">
    <property type="entry name" value="PROKAR_LIPOPROTEIN"/>
    <property type="match status" value="1"/>
</dbReference>
<organism evidence="2 3">
    <name type="scientific">Cylindrotheca closterium</name>
    <dbReference type="NCBI Taxonomy" id="2856"/>
    <lineage>
        <taxon>Eukaryota</taxon>
        <taxon>Sar</taxon>
        <taxon>Stramenopiles</taxon>
        <taxon>Ochrophyta</taxon>
        <taxon>Bacillariophyta</taxon>
        <taxon>Bacillariophyceae</taxon>
        <taxon>Bacillariophycidae</taxon>
        <taxon>Bacillariales</taxon>
        <taxon>Bacillariaceae</taxon>
        <taxon>Cylindrotheca</taxon>
    </lineage>
</organism>
<comment type="caution">
    <text evidence="2">The sequence shown here is derived from an EMBL/GenBank/DDBJ whole genome shotgun (WGS) entry which is preliminary data.</text>
</comment>